<evidence type="ECO:0000313" key="6">
    <source>
        <dbReference type="Proteomes" id="UP000182227"/>
    </source>
</evidence>
<dbReference type="InterPro" id="IPR011251">
    <property type="entry name" value="Luciferase-like_dom"/>
</dbReference>
<dbReference type="PATRIC" id="fig|451644.5.peg.5337"/>
<accession>A0A0J8U4E1</accession>
<dbReference type="PANTHER" id="PTHR43244">
    <property type="match status" value="1"/>
</dbReference>
<evidence type="ECO:0000313" key="3">
    <source>
        <dbReference type="EMBL" id="KMV15320.1"/>
    </source>
</evidence>
<dbReference type="Proteomes" id="UP000037594">
    <property type="component" value="Unassembled WGS sequence"/>
</dbReference>
<feature type="domain" description="Luciferase-like" evidence="1">
    <location>
        <begin position="22"/>
        <end position="232"/>
    </location>
</feature>
<dbReference type="InterPro" id="IPR036661">
    <property type="entry name" value="Luciferase-like_sf"/>
</dbReference>
<organism evidence="3 5">
    <name type="scientific">Mycolicibacterium conceptionense</name>
    <dbReference type="NCBI Taxonomy" id="451644"/>
    <lineage>
        <taxon>Bacteria</taxon>
        <taxon>Bacillati</taxon>
        <taxon>Actinomycetota</taxon>
        <taxon>Actinomycetes</taxon>
        <taxon>Mycobacteriales</taxon>
        <taxon>Mycobacteriaceae</taxon>
        <taxon>Mycolicibacterium</taxon>
    </lineage>
</organism>
<reference evidence="3 5" key="2">
    <citation type="submission" date="2015-06" db="EMBL/GenBank/DDBJ databases">
        <title>Genome sequence of Mycobacterium conceptionense strain MLE.</title>
        <authorList>
            <person name="Greninger A.L."/>
            <person name="Cunningham G."/>
            <person name="Chiu C.Y."/>
            <person name="Miller S."/>
        </authorList>
    </citation>
    <scope>NUCLEOTIDE SEQUENCE [LARGE SCALE GENOMIC DNA]</scope>
    <source>
        <strain evidence="3 5">MLE</strain>
    </source>
</reference>
<dbReference type="Pfam" id="PF00296">
    <property type="entry name" value="Bac_luciferase"/>
    <property type="match status" value="1"/>
</dbReference>
<protein>
    <submittedName>
        <fullName evidence="4">LLM class F420-dependent oxidoreductase</fullName>
    </submittedName>
    <submittedName>
        <fullName evidence="3">Luciferase</fullName>
    </submittedName>
</protein>
<gene>
    <name evidence="3" type="ORF">ACT17_25880</name>
    <name evidence="4" type="ORF">AWB98_16875</name>
    <name evidence="2" type="ORF">BN970_02489</name>
</gene>
<dbReference type="SUPFAM" id="SSF51679">
    <property type="entry name" value="Bacterial luciferase-like"/>
    <property type="match status" value="1"/>
</dbReference>
<dbReference type="EMBL" id="CTEF01000001">
    <property type="protein sequence ID" value="CQD12164.1"/>
    <property type="molecule type" value="Genomic_DNA"/>
</dbReference>
<proteinExistence type="predicted"/>
<evidence type="ECO:0000313" key="2">
    <source>
        <dbReference type="EMBL" id="CQD12164.1"/>
    </source>
</evidence>
<dbReference type="Proteomes" id="UP000182227">
    <property type="component" value="Unassembled WGS sequence"/>
</dbReference>
<dbReference type="OrthoDB" id="7374740at2"/>
<evidence type="ECO:0000259" key="1">
    <source>
        <dbReference type="Pfam" id="PF00296"/>
    </source>
</evidence>
<dbReference type="AlphaFoldDB" id="A0A0J8U4E1"/>
<dbReference type="GeneID" id="44297141"/>
<dbReference type="NCBIfam" id="TIGR03619">
    <property type="entry name" value="F420_Rv2161c"/>
    <property type="match status" value="1"/>
</dbReference>
<reference evidence="2 6" key="1">
    <citation type="submission" date="2015-03" db="EMBL/GenBank/DDBJ databases">
        <authorList>
            <person name="Murphy D."/>
        </authorList>
    </citation>
    <scope>NUCLEOTIDE SEQUENCE [LARGE SCALE GENOMIC DNA]</scope>
    <source>
        <strain evidence="2 6">D16</strain>
    </source>
</reference>
<dbReference type="EMBL" id="LFOD01000032">
    <property type="protein sequence ID" value="KMV15320.1"/>
    <property type="molecule type" value="Genomic_DNA"/>
</dbReference>
<dbReference type="Gene3D" id="3.20.20.30">
    <property type="entry name" value="Luciferase-like domain"/>
    <property type="match status" value="1"/>
</dbReference>
<dbReference type="InterPro" id="IPR019921">
    <property type="entry name" value="Lucif-like_OxRdtase_Rv2161c"/>
</dbReference>
<evidence type="ECO:0000313" key="7">
    <source>
        <dbReference type="Proteomes" id="UP000193811"/>
    </source>
</evidence>
<name>A0A0J8U4E1_9MYCO</name>
<keyword evidence="7" id="KW-1185">Reference proteome</keyword>
<dbReference type="RefSeq" id="WP_019345248.1">
    <property type="nucleotide sequence ID" value="NZ_AGSZ01000256.1"/>
</dbReference>
<dbReference type="EMBL" id="LQOP01000016">
    <property type="protein sequence ID" value="ORV26506.1"/>
    <property type="molecule type" value="Genomic_DNA"/>
</dbReference>
<dbReference type="Proteomes" id="UP000193811">
    <property type="component" value="Unassembled WGS sequence"/>
</dbReference>
<dbReference type="GO" id="GO:0016705">
    <property type="term" value="F:oxidoreductase activity, acting on paired donors, with incorporation or reduction of molecular oxygen"/>
    <property type="evidence" value="ECO:0007669"/>
    <property type="project" value="InterPro"/>
</dbReference>
<dbReference type="PANTHER" id="PTHR43244:SF2">
    <property type="entry name" value="CONSERVED HYPOTHETICAL ALANINE AND PROLINE-RICH PROTEIN"/>
    <property type="match status" value="1"/>
</dbReference>
<evidence type="ECO:0000313" key="5">
    <source>
        <dbReference type="Proteomes" id="UP000037594"/>
    </source>
</evidence>
<sequence length="283" mass="30867">MDLGFVSLNTPRDLAPATLGPELETRGFESFWVGEHPQIPLAAADQFHHALLAAQKQILDPFLSLLAAAQVTETLRIGTAVALPLERELFTFAKEVASLDHMSNGRVVLGVGVGARAELEVASSVKWAERYRVLADMVAALTALWNDDESTHHGEFYSFDPVWSYPKPSQRPRPPLLAAATGPKAIRECLAWADGWLPGDAAFRDVGAALDEFRRTAEEAGRDPARLDLTIMAWGNPTLETLIGYRDLGFNRAVLGGGRKKGSDPSTTLAFLDDYAAMVEELR</sequence>
<reference evidence="4 7" key="3">
    <citation type="submission" date="2016-01" db="EMBL/GenBank/DDBJ databases">
        <title>The new phylogeny of the genus Mycobacterium.</title>
        <authorList>
            <person name="Tarcisio F."/>
            <person name="Conor M."/>
            <person name="Antonella G."/>
            <person name="Elisabetta G."/>
            <person name="Giulia F.S."/>
            <person name="Sara T."/>
            <person name="Anna F."/>
            <person name="Clotilde B."/>
            <person name="Roberto B."/>
            <person name="Veronica D.S."/>
            <person name="Fabio R."/>
            <person name="Monica P."/>
            <person name="Olivier J."/>
            <person name="Enrico T."/>
            <person name="Nicola S."/>
        </authorList>
    </citation>
    <scope>NUCLEOTIDE SEQUENCE [LARGE SCALE GENOMIC DNA]</scope>
    <source>
        <strain evidence="4 7">CCUG 50187</strain>
    </source>
</reference>
<evidence type="ECO:0000313" key="4">
    <source>
        <dbReference type="EMBL" id="ORV26506.1"/>
    </source>
</evidence>
<dbReference type="InterPro" id="IPR050564">
    <property type="entry name" value="F420-G6PD/mer"/>
</dbReference>